<organism evidence="2 3">
    <name type="scientific">Sulfobacillus thermotolerans</name>
    <dbReference type="NCBI Taxonomy" id="338644"/>
    <lineage>
        <taxon>Bacteria</taxon>
        <taxon>Bacillati</taxon>
        <taxon>Bacillota</taxon>
        <taxon>Clostridia</taxon>
        <taxon>Eubacteriales</taxon>
        <taxon>Clostridiales Family XVII. Incertae Sedis</taxon>
        <taxon>Sulfobacillus</taxon>
    </lineage>
</organism>
<dbReference type="InterPro" id="IPR034904">
    <property type="entry name" value="FSCA_dom_sf"/>
</dbReference>
<dbReference type="Proteomes" id="UP000325292">
    <property type="component" value="Chromosome"/>
</dbReference>
<dbReference type="Pfam" id="PF01883">
    <property type="entry name" value="FeS_assembly_P"/>
    <property type="match status" value="1"/>
</dbReference>
<gene>
    <name evidence="2" type="ORF">BXT84_12770</name>
</gene>
<dbReference type="PANTHER" id="PTHR42831:SF1">
    <property type="entry name" value="FE-S PROTEIN MATURATION AUXILIARY FACTOR YITW"/>
    <property type="match status" value="1"/>
</dbReference>
<name>A0ABN5H218_9FIRM</name>
<accession>A0ABN5H218</accession>
<dbReference type="InterPro" id="IPR002744">
    <property type="entry name" value="MIP18-like"/>
</dbReference>
<dbReference type="Gene3D" id="3.30.300.130">
    <property type="entry name" value="Fe-S cluster assembly (FSCA)"/>
    <property type="match status" value="1"/>
</dbReference>
<dbReference type="EMBL" id="CP019454">
    <property type="protein sequence ID" value="AUW94710.1"/>
    <property type="molecule type" value="Genomic_DNA"/>
</dbReference>
<keyword evidence="3" id="KW-1185">Reference proteome</keyword>
<dbReference type="SUPFAM" id="SSF117916">
    <property type="entry name" value="Fe-S cluster assembly (FSCA) domain-like"/>
    <property type="match status" value="1"/>
</dbReference>
<proteinExistence type="predicted"/>
<dbReference type="PANTHER" id="PTHR42831">
    <property type="entry name" value="FE-S PROTEIN MATURATION AUXILIARY FACTOR YITW"/>
    <property type="match status" value="1"/>
</dbReference>
<feature type="domain" description="MIP18 family-like" evidence="1">
    <location>
        <begin position="6"/>
        <end position="79"/>
    </location>
</feature>
<evidence type="ECO:0000313" key="3">
    <source>
        <dbReference type="Proteomes" id="UP000325292"/>
    </source>
</evidence>
<evidence type="ECO:0000313" key="2">
    <source>
        <dbReference type="EMBL" id="AUW94710.1"/>
    </source>
</evidence>
<reference evidence="2 3" key="1">
    <citation type="journal article" date="2019" name="Sci. Rep.">
        <title>Sulfobacillus thermotolerans: new insights into resistance and metabolic capacities of acidophilic chemolithotrophs.</title>
        <authorList>
            <person name="Panyushkina A.E."/>
            <person name="Babenko V.V."/>
            <person name="Nikitina A.S."/>
            <person name="Selezneva O.V."/>
            <person name="Tsaplina I.A."/>
            <person name="Letarova M.A."/>
            <person name="Kostryukova E.S."/>
            <person name="Letarov A.V."/>
        </authorList>
    </citation>
    <scope>NUCLEOTIDE SEQUENCE [LARGE SCALE GENOMIC DNA]</scope>
    <source>
        <strain evidence="2 3">Kr1</strain>
    </source>
</reference>
<dbReference type="InterPro" id="IPR052339">
    <property type="entry name" value="Fe-S_Maturation_MIP18"/>
</dbReference>
<sequence>MPELTEEMVTDALKDVIDPELGYNIVDLGLIYGITIQNGQVDVVMTMTTPGCPASNYIQEGTQNRLLDIDGVKDAHVTVVWSPAWDPAMMSDDAKRYFGLA</sequence>
<evidence type="ECO:0000259" key="1">
    <source>
        <dbReference type="Pfam" id="PF01883"/>
    </source>
</evidence>
<protein>
    <submittedName>
        <fullName evidence="2">Aromatic ring hydroxylase</fullName>
    </submittedName>
</protein>